<protein>
    <recommendedName>
        <fullName evidence="2">C2H2-type domain-containing protein</fullName>
    </recommendedName>
</protein>
<dbReference type="Pfam" id="PF11951">
    <property type="entry name" value="Fungal_trans_2"/>
    <property type="match status" value="1"/>
</dbReference>
<evidence type="ECO:0000313" key="4">
    <source>
        <dbReference type="Proteomes" id="UP000509510"/>
    </source>
</evidence>
<dbReference type="InterPro" id="IPR021858">
    <property type="entry name" value="Fun_TF"/>
</dbReference>
<dbReference type="AlphaFoldDB" id="A0A7H8QVQ6"/>
<sequence>MENTSLTFLNTTNAPSLSQQAAKRVRGHVTKANFAKRRQRMARPVEKPEKDSTITDPFFYKGVLKKRPQRQDDSHVASQCQLCTTSLSSNAWLESHHDSHYADMAHRRQALLLLACIHRPRNISEAAWVNLIVSESALVEATMAIGTRLWSPRPSWQRRAGTHQSKALNFTIQRIGSKRPQTEAMLAAVSTMAFAERLANDDLAWNVHIDGLAQMIRERHSQGMSLPWWLHDIIILDSINHVFNFPRIYHRKIINAIDDAGNSLILQAAELSEHLIAFRKLIDTSNKHLNPEYVDQEIEAPFAKLLDKTRNLRRISDNKAVHATAQTVEIILCLSWPWKNAPSLNILADELKETLLQLPIRGCSYMDFTSCQHLIGAIVAKQSTSTQAWFVNKLTNAAKAMRSRGWHQPFEVLEEGFRSDVRLTEWLQILRNSSLEWLN</sequence>
<organism evidence="3 4">
    <name type="scientific">Talaromyces rugulosus</name>
    <name type="common">Penicillium rugulosum</name>
    <dbReference type="NCBI Taxonomy" id="121627"/>
    <lineage>
        <taxon>Eukaryota</taxon>
        <taxon>Fungi</taxon>
        <taxon>Dikarya</taxon>
        <taxon>Ascomycota</taxon>
        <taxon>Pezizomycotina</taxon>
        <taxon>Eurotiomycetes</taxon>
        <taxon>Eurotiomycetidae</taxon>
        <taxon>Eurotiales</taxon>
        <taxon>Trichocomaceae</taxon>
        <taxon>Talaromyces</taxon>
        <taxon>Talaromyces sect. Islandici</taxon>
    </lineage>
</organism>
<keyword evidence="4" id="KW-1185">Reference proteome</keyword>
<evidence type="ECO:0000259" key="2">
    <source>
        <dbReference type="PROSITE" id="PS00028"/>
    </source>
</evidence>
<feature type="region of interest" description="Disordered" evidence="1">
    <location>
        <begin position="1"/>
        <end position="26"/>
    </location>
</feature>
<proteinExistence type="predicted"/>
<dbReference type="EMBL" id="CP055899">
    <property type="protein sequence ID" value="QKX57601.1"/>
    <property type="molecule type" value="Genomic_DNA"/>
</dbReference>
<name>A0A7H8QVQ6_TALRU</name>
<dbReference type="OrthoDB" id="4158087at2759"/>
<gene>
    <name evidence="3" type="ORF">TRUGW13939_04719</name>
</gene>
<dbReference type="GeneID" id="55992219"/>
<dbReference type="Proteomes" id="UP000509510">
    <property type="component" value="Chromosome II"/>
</dbReference>
<dbReference type="PROSITE" id="PS00028">
    <property type="entry name" value="ZINC_FINGER_C2H2_1"/>
    <property type="match status" value="1"/>
</dbReference>
<dbReference type="InterPro" id="IPR013087">
    <property type="entry name" value="Znf_C2H2_type"/>
</dbReference>
<evidence type="ECO:0000256" key="1">
    <source>
        <dbReference type="SAM" id="MobiDB-lite"/>
    </source>
</evidence>
<accession>A0A7H8QVQ6</accession>
<feature type="compositionally biased region" description="Polar residues" evidence="1">
    <location>
        <begin position="1"/>
        <end position="21"/>
    </location>
</feature>
<dbReference type="KEGG" id="trg:TRUGW13939_04719"/>
<dbReference type="RefSeq" id="XP_035343779.1">
    <property type="nucleotide sequence ID" value="XM_035487886.1"/>
</dbReference>
<reference evidence="4" key="1">
    <citation type="submission" date="2020-06" db="EMBL/GenBank/DDBJ databases">
        <title>A chromosome-scale genome assembly of Talaromyces rugulosus W13939.</title>
        <authorList>
            <person name="Wang B."/>
            <person name="Guo L."/>
            <person name="Ye K."/>
            <person name="Wang L."/>
        </authorList>
    </citation>
    <scope>NUCLEOTIDE SEQUENCE [LARGE SCALE GENOMIC DNA]</scope>
    <source>
        <strain evidence="4">W13939</strain>
    </source>
</reference>
<evidence type="ECO:0000313" key="3">
    <source>
        <dbReference type="EMBL" id="QKX57601.1"/>
    </source>
</evidence>
<feature type="domain" description="C2H2-type" evidence="2">
    <location>
        <begin position="80"/>
        <end position="100"/>
    </location>
</feature>